<evidence type="ECO:0000256" key="2">
    <source>
        <dbReference type="ARBA" id="ARBA00022475"/>
    </source>
</evidence>
<feature type="non-terminal residue" evidence="7">
    <location>
        <position position="1"/>
    </location>
</feature>
<evidence type="ECO:0000256" key="5">
    <source>
        <dbReference type="ARBA" id="ARBA00023136"/>
    </source>
</evidence>
<protein>
    <submittedName>
        <fullName evidence="7">YitT family protein</fullName>
    </submittedName>
</protein>
<dbReference type="InterPro" id="IPR019264">
    <property type="entry name" value="DUF2179"/>
</dbReference>
<dbReference type="CDD" id="cd16380">
    <property type="entry name" value="YitT_C"/>
    <property type="match status" value="1"/>
</dbReference>
<dbReference type="InterPro" id="IPR003740">
    <property type="entry name" value="YitT"/>
</dbReference>
<sequence length="108" mass="12054">FMYTLISLLVSAKMVDIIQEGIYSAKGVTIITNKVEELRKKIMEDTGRGITLINAKGAYTQKEIGMLYCVVGKYQLIKVKNIVKEIDPEAFMIVSQVHEVIGKGFLGQ</sequence>
<dbReference type="InterPro" id="IPR015867">
    <property type="entry name" value="N-reg_PII/ATP_PRibTrfase_C"/>
</dbReference>
<comment type="subcellular location">
    <subcellularLocation>
        <location evidence="1">Cell membrane</location>
        <topology evidence="1">Multi-pass membrane protein</topology>
    </subcellularLocation>
</comment>
<evidence type="ECO:0000259" key="6">
    <source>
        <dbReference type="Pfam" id="PF10035"/>
    </source>
</evidence>
<keyword evidence="3" id="KW-0812">Transmembrane</keyword>
<dbReference type="PATRIC" id="fig|997347.4.peg.1348"/>
<organism evidence="7 8">
    <name type="scientific">Fusobacterium animalis ATCC 51191</name>
    <dbReference type="NCBI Taxonomy" id="997347"/>
    <lineage>
        <taxon>Bacteria</taxon>
        <taxon>Fusobacteriati</taxon>
        <taxon>Fusobacteriota</taxon>
        <taxon>Fusobacteriia</taxon>
        <taxon>Fusobacteriales</taxon>
        <taxon>Fusobacteriaceae</taxon>
        <taxon>Fusobacterium</taxon>
    </lineage>
</organism>
<evidence type="ECO:0000256" key="1">
    <source>
        <dbReference type="ARBA" id="ARBA00004651"/>
    </source>
</evidence>
<dbReference type="Proteomes" id="UP000005392">
    <property type="component" value="Unassembled WGS sequence"/>
</dbReference>
<dbReference type="GO" id="GO:0005886">
    <property type="term" value="C:plasma membrane"/>
    <property type="evidence" value="ECO:0007669"/>
    <property type="project" value="UniProtKB-SubCell"/>
</dbReference>
<dbReference type="EMBL" id="AFQD01000235">
    <property type="protein sequence ID" value="EGQ79526.1"/>
    <property type="molecule type" value="Genomic_DNA"/>
</dbReference>
<evidence type="ECO:0000256" key="4">
    <source>
        <dbReference type="ARBA" id="ARBA00022989"/>
    </source>
</evidence>
<name>F9END6_9FUSO</name>
<reference evidence="7 8" key="1">
    <citation type="submission" date="2011-05" db="EMBL/GenBank/DDBJ databases">
        <authorList>
            <person name="Muzny D."/>
            <person name="Qin X."/>
            <person name="Deng J."/>
            <person name="Jiang H."/>
            <person name="Liu Y."/>
            <person name="Qu J."/>
            <person name="Song X.-Z."/>
            <person name="Zhang L."/>
            <person name="Thornton R."/>
            <person name="Coyle M."/>
            <person name="Francisco L."/>
            <person name="Jackson L."/>
            <person name="Javaid M."/>
            <person name="Korchina V."/>
            <person name="Kovar C."/>
            <person name="Mata R."/>
            <person name="Mathew T."/>
            <person name="Ngo R."/>
            <person name="Nguyen L."/>
            <person name="Nguyen N."/>
            <person name="Okwuonu G."/>
            <person name="Ongeri F."/>
            <person name="Pham C."/>
            <person name="Simmons D."/>
            <person name="Wilczek-Boney K."/>
            <person name="Hale W."/>
            <person name="Jakkamsetti A."/>
            <person name="Pham P."/>
            <person name="Ruth R."/>
            <person name="San Lucas F."/>
            <person name="Warren J."/>
            <person name="Zhang J."/>
            <person name="Zhao Z."/>
            <person name="Zhou C."/>
            <person name="Zhu D."/>
            <person name="Lee S."/>
            <person name="Bess C."/>
            <person name="Blankenburg K."/>
            <person name="Forbes L."/>
            <person name="Fu Q."/>
            <person name="Gubbala S."/>
            <person name="Hirani K."/>
            <person name="Jayaseelan J.C."/>
            <person name="Lara F."/>
            <person name="Munidasa M."/>
            <person name="Palculict T."/>
            <person name="Patil S."/>
            <person name="Pu L.-L."/>
            <person name="Saada N."/>
            <person name="Tang L."/>
            <person name="Weissenberger G."/>
            <person name="Zhu Y."/>
            <person name="Hemphill L."/>
            <person name="Shang Y."/>
            <person name="Youmans B."/>
            <person name="Ayvaz T."/>
            <person name="Ross M."/>
            <person name="Santibanez J."/>
            <person name="Aqrawi P."/>
            <person name="Gross S."/>
            <person name="Joshi V."/>
            <person name="Fowler G."/>
            <person name="Nazareth L."/>
            <person name="Reid J."/>
            <person name="Worley K."/>
            <person name="Petrosino J."/>
            <person name="Highlander S."/>
            <person name="Gibbs R."/>
        </authorList>
    </citation>
    <scope>NUCLEOTIDE SEQUENCE [LARGE SCALE GENOMIC DNA]</scope>
    <source>
        <strain evidence="7 8">ATCC 51191</strain>
    </source>
</reference>
<evidence type="ECO:0000256" key="3">
    <source>
        <dbReference type="ARBA" id="ARBA00022692"/>
    </source>
</evidence>
<evidence type="ECO:0000313" key="8">
    <source>
        <dbReference type="Proteomes" id="UP000005392"/>
    </source>
</evidence>
<dbReference type="Gene3D" id="3.30.70.120">
    <property type="match status" value="1"/>
</dbReference>
<gene>
    <name evidence="7" type="ORF">HMPREF9094_1441</name>
</gene>
<dbReference type="AlphaFoldDB" id="F9END6"/>
<keyword evidence="2" id="KW-1003">Cell membrane</keyword>
<accession>F9END6</accession>
<keyword evidence="5" id="KW-0472">Membrane</keyword>
<dbReference type="Pfam" id="PF10035">
    <property type="entry name" value="DUF2179"/>
    <property type="match status" value="1"/>
</dbReference>
<keyword evidence="4" id="KW-1133">Transmembrane helix</keyword>
<evidence type="ECO:0000313" key="7">
    <source>
        <dbReference type="EMBL" id="EGQ79526.1"/>
    </source>
</evidence>
<keyword evidence="8" id="KW-1185">Reference proteome</keyword>
<dbReference type="Pfam" id="PF02588">
    <property type="entry name" value="YitT_membrane"/>
    <property type="match status" value="1"/>
</dbReference>
<dbReference type="HOGENOM" id="CLU_063199_5_1_0"/>
<dbReference type="InterPro" id="IPR051461">
    <property type="entry name" value="UPF0750_membrane"/>
</dbReference>
<proteinExistence type="predicted"/>
<feature type="domain" description="DUF2179" evidence="6">
    <location>
        <begin position="48"/>
        <end position="102"/>
    </location>
</feature>
<dbReference type="PANTHER" id="PTHR33545">
    <property type="entry name" value="UPF0750 MEMBRANE PROTEIN YITT-RELATED"/>
    <property type="match status" value="1"/>
</dbReference>
<dbReference type="PANTHER" id="PTHR33545:SF5">
    <property type="entry name" value="UPF0750 MEMBRANE PROTEIN YITT"/>
    <property type="match status" value="1"/>
</dbReference>
<comment type="caution">
    <text evidence="7">The sequence shown here is derived from an EMBL/GenBank/DDBJ whole genome shotgun (WGS) entry which is preliminary data.</text>
</comment>